<keyword evidence="4 6" id="KW-0238">DNA-binding</keyword>
<evidence type="ECO:0000259" key="8">
    <source>
        <dbReference type="Pfam" id="PF08281"/>
    </source>
</evidence>
<evidence type="ECO:0000313" key="9">
    <source>
        <dbReference type="EMBL" id="SFR31573.1"/>
    </source>
</evidence>
<dbReference type="InterPro" id="IPR036388">
    <property type="entry name" value="WH-like_DNA-bd_sf"/>
</dbReference>
<feature type="domain" description="RNA polymerase sigma factor 70 region 4 type 2" evidence="8">
    <location>
        <begin position="127"/>
        <end position="176"/>
    </location>
</feature>
<evidence type="ECO:0000256" key="2">
    <source>
        <dbReference type="ARBA" id="ARBA00023015"/>
    </source>
</evidence>
<comment type="similarity">
    <text evidence="1 6">Belongs to the sigma-70 factor family. ECF subfamily.</text>
</comment>
<proteinExistence type="inferred from homology"/>
<reference evidence="9 10" key="1">
    <citation type="submission" date="2016-10" db="EMBL/GenBank/DDBJ databases">
        <authorList>
            <person name="de Groot N.N."/>
        </authorList>
    </citation>
    <scope>NUCLEOTIDE SEQUENCE [LARGE SCALE GENOMIC DNA]</scope>
    <source>
        <strain evidence="9 10">DSM 21019</strain>
    </source>
</reference>
<dbReference type="NCBIfam" id="TIGR02937">
    <property type="entry name" value="sigma70-ECF"/>
    <property type="match status" value="1"/>
</dbReference>
<gene>
    <name evidence="9" type="ORF">SAMN04490243_0279</name>
</gene>
<dbReference type="Pfam" id="PF04542">
    <property type="entry name" value="Sigma70_r2"/>
    <property type="match status" value="1"/>
</dbReference>
<evidence type="ECO:0000256" key="4">
    <source>
        <dbReference type="ARBA" id="ARBA00023125"/>
    </source>
</evidence>
<dbReference type="Pfam" id="PF08281">
    <property type="entry name" value="Sigma70_r4_2"/>
    <property type="match status" value="1"/>
</dbReference>
<dbReference type="InterPro" id="IPR013325">
    <property type="entry name" value="RNA_pol_sigma_r2"/>
</dbReference>
<evidence type="ECO:0000256" key="6">
    <source>
        <dbReference type="RuleBase" id="RU000716"/>
    </source>
</evidence>
<evidence type="ECO:0000256" key="1">
    <source>
        <dbReference type="ARBA" id="ARBA00010641"/>
    </source>
</evidence>
<feature type="domain" description="RNA polymerase sigma-70 region 2" evidence="7">
    <location>
        <begin position="25"/>
        <end position="91"/>
    </location>
</feature>
<dbReference type="OrthoDB" id="1027298at2"/>
<dbReference type="Gene3D" id="1.10.10.10">
    <property type="entry name" value="Winged helix-like DNA-binding domain superfamily/Winged helix DNA-binding domain"/>
    <property type="match status" value="1"/>
</dbReference>
<organism evidence="9 10">
    <name type="scientific">Robiginitalea myxolifaciens</name>
    <dbReference type="NCBI Taxonomy" id="400055"/>
    <lineage>
        <taxon>Bacteria</taxon>
        <taxon>Pseudomonadati</taxon>
        <taxon>Bacteroidota</taxon>
        <taxon>Flavobacteriia</taxon>
        <taxon>Flavobacteriales</taxon>
        <taxon>Flavobacteriaceae</taxon>
        <taxon>Robiginitalea</taxon>
    </lineage>
</organism>
<dbReference type="InterPro" id="IPR013249">
    <property type="entry name" value="RNA_pol_sigma70_r4_t2"/>
</dbReference>
<dbReference type="SUPFAM" id="SSF88659">
    <property type="entry name" value="Sigma3 and sigma4 domains of RNA polymerase sigma factors"/>
    <property type="match status" value="1"/>
</dbReference>
<dbReference type="InterPro" id="IPR013324">
    <property type="entry name" value="RNA_pol_sigma_r3/r4-like"/>
</dbReference>
<dbReference type="GO" id="GO:0016987">
    <property type="term" value="F:sigma factor activity"/>
    <property type="evidence" value="ECO:0007669"/>
    <property type="project" value="UniProtKB-KW"/>
</dbReference>
<evidence type="ECO:0000256" key="5">
    <source>
        <dbReference type="ARBA" id="ARBA00023163"/>
    </source>
</evidence>
<dbReference type="CDD" id="cd06171">
    <property type="entry name" value="Sigma70_r4"/>
    <property type="match status" value="1"/>
</dbReference>
<dbReference type="InterPro" id="IPR039425">
    <property type="entry name" value="RNA_pol_sigma-70-like"/>
</dbReference>
<dbReference type="InterPro" id="IPR014284">
    <property type="entry name" value="RNA_pol_sigma-70_dom"/>
</dbReference>
<keyword evidence="5 6" id="KW-0804">Transcription</keyword>
<keyword evidence="3 6" id="KW-0731">Sigma factor</keyword>
<dbReference type="EMBL" id="FOYQ01000001">
    <property type="protein sequence ID" value="SFR31573.1"/>
    <property type="molecule type" value="Genomic_DNA"/>
</dbReference>
<keyword evidence="10" id="KW-1185">Reference proteome</keyword>
<accession>A0A1I6FNP6</accession>
<dbReference type="InterPro" id="IPR000838">
    <property type="entry name" value="RNA_pol_sigma70_ECF_CS"/>
</dbReference>
<sequence length="194" mass="22626">MTLQPTDKEIIRSVREGDVQAFGLLVDKYQHMVYTLAVRVVKNREIAEEVAQDAFVKAFEALEGFKGESKFSTWLYRIAYYRALDVSDREKRKWRVTHEVAVEDNPAASANTTWTALMDEERGEFIKTVLDSLTEEDRSVLSLHYLQELSLKEVGEIMGLQPNTVKIRLYRARQRMLTFIQEHQCDKWLQNYGS</sequence>
<dbReference type="AlphaFoldDB" id="A0A1I6FNP6"/>
<dbReference type="SUPFAM" id="SSF88946">
    <property type="entry name" value="Sigma2 domain of RNA polymerase sigma factors"/>
    <property type="match status" value="1"/>
</dbReference>
<name>A0A1I6FNP6_9FLAO</name>
<dbReference type="PANTHER" id="PTHR43133:SF51">
    <property type="entry name" value="RNA POLYMERASE SIGMA FACTOR"/>
    <property type="match status" value="1"/>
</dbReference>
<dbReference type="PROSITE" id="PS01063">
    <property type="entry name" value="SIGMA70_ECF"/>
    <property type="match status" value="1"/>
</dbReference>
<dbReference type="RefSeq" id="WP_092980084.1">
    <property type="nucleotide sequence ID" value="NZ_FOYQ01000001.1"/>
</dbReference>
<evidence type="ECO:0000259" key="7">
    <source>
        <dbReference type="Pfam" id="PF04542"/>
    </source>
</evidence>
<evidence type="ECO:0000313" key="10">
    <source>
        <dbReference type="Proteomes" id="UP000199534"/>
    </source>
</evidence>
<keyword evidence="2 6" id="KW-0805">Transcription regulation</keyword>
<dbReference type="InterPro" id="IPR007627">
    <property type="entry name" value="RNA_pol_sigma70_r2"/>
</dbReference>
<dbReference type="GO" id="GO:0003677">
    <property type="term" value="F:DNA binding"/>
    <property type="evidence" value="ECO:0007669"/>
    <property type="project" value="UniProtKB-KW"/>
</dbReference>
<dbReference type="Proteomes" id="UP000199534">
    <property type="component" value="Unassembled WGS sequence"/>
</dbReference>
<dbReference type="STRING" id="400055.SAMN04490243_0279"/>
<dbReference type="GO" id="GO:0006352">
    <property type="term" value="P:DNA-templated transcription initiation"/>
    <property type="evidence" value="ECO:0007669"/>
    <property type="project" value="InterPro"/>
</dbReference>
<evidence type="ECO:0000256" key="3">
    <source>
        <dbReference type="ARBA" id="ARBA00023082"/>
    </source>
</evidence>
<protein>
    <recommendedName>
        <fullName evidence="6">RNA polymerase sigma factor</fullName>
    </recommendedName>
</protein>
<dbReference type="PANTHER" id="PTHR43133">
    <property type="entry name" value="RNA POLYMERASE ECF-TYPE SIGMA FACTO"/>
    <property type="match status" value="1"/>
</dbReference>
<dbReference type="Gene3D" id="1.10.1740.10">
    <property type="match status" value="1"/>
</dbReference>